<evidence type="ECO:0000259" key="1">
    <source>
        <dbReference type="PROSITE" id="PS50035"/>
    </source>
</evidence>
<reference evidence="2 3" key="1">
    <citation type="submission" date="2020-02" db="EMBL/GenBank/DDBJ databases">
        <title>Genome sequencing for Draconibacterium sp. strain M1.</title>
        <authorList>
            <person name="Park S.-J."/>
        </authorList>
    </citation>
    <scope>NUCLEOTIDE SEQUENCE [LARGE SCALE GENOMIC DNA]</scope>
    <source>
        <strain evidence="2 3">M1</strain>
    </source>
</reference>
<dbReference type="Gene3D" id="3.30.870.10">
    <property type="entry name" value="Endonuclease Chain A"/>
    <property type="match status" value="1"/>
</dbReference>
<name>A0A6C0RJS9_9BACT</name>
<dbReference type="CDD" id="cd09112">
    <property type="entry name" value="PLDc_CLS_2"/>
    <property type="match status" value="1"/>
</dbReference>
<proteinExistence type="predicted"/>
<dbReference type="PANTHER" id="PTHR21248:SF22">
    <property type="entry name" value="PHOSPHOLIPASE D"/>
    <property type="match status" value="1"/>
</dbReference>
<accession>A0A6C0RJS9</accession>
<dbReference type="GO" id="GO:0030572">
    <property type="term" value="F:phosphatidyltransferase activity"/>
    <property type="evidence" value="ECO:0007669"/>
    <property type="project" value="UniProtKB-ARBA"/>
</dbReference>
<protein>
    <recommendedName>
        <fullName evidence="1">PLD phosphodiesterase domain-containing protein</fullName>
    </recommendedName>
</protein>
<dbReference type="Pfam" id="PF13091">
    <property type="entry name" value="PLDc_2"/>
    <property type="match status" value="1"/>
</dbReference>
<feature type="domain" description="PLD phosphodiesterase" evidence="1">
    <location>
        <begin position="62"/>
        <end position="89"/>
    </location>
</feature>
<organism evidence="2 3">
    <name type="scientific">Draconibacterium halophilum</name>
    <dbReference type="NCBI Taxonomy" id="2706887"/>
    <lineage>
        <taxon>Bacteria</taxon>
        <taxon>Pseudomonadati</taxon>
        <taxon>Bacteroidota</taxon>
        <taxon>Bacteroidia</taxon>
        <taxon>Marinilabiliales</taxon>
        <taxon>Prolixibacteraceae</taxon>
        <taxon>Draconibacterium</taxon>
    </lineage>
</organism>
<gene>
    <name evidence="2" type="ORF">G0Q07_05110</name>
</gene>
<dbReference type="KEGG" id="drc:G0Q07_05110"/>
<dbReference type="SUPFAM" id="SSF56024">
    <property type="entry name" value="Phospholipase D/nuclease"/>
    <property type="match status" value="1"/>
</dbReference>
<dbReference type="SMART" id="SM00155">
    <property type="entry name" value="PLDc"/>
    <property type="match status" value="1"/>
</dbReference>
<dbReference type="AlphaFoldDB" id="A0A6C0RJS9"/>
<dbReference type="InterPro" id="IPR025202">
    <property type="entry name" value="PLD-like_dom"/>
</dbReference>
<evidence type="ECO:0000313" key="2">
    <source>
        <dbReference type="EMBL" id="QIA09915.1"/>
    </source>
</evidence>
<sequence length="149" mass="17481">MHCYALPDAPPELKTALKTAALSQIDVRIIIPEKSDAIISRWCSFAYVEELLEAGVRIFLYQKGFIHSKYLLVDDCISSVGTSNFDFRSFETNFEANAFIYQKEFTREVEQHFLADLQQCREVKYREWRKRPHTDKIRESLAYIVSPMF</sequence>
<dbReference type="InterPro" id="IPR001736">
    <property type="entry name" value="PLipase_D/transphosphatidylase"/>
</dbReference>
<dbReference type="PANTHER" id="PTHR21248">
    <property type="entry name" value="CARDIOLIPIN SYNTHASE"/>
    <property type="match status" value="1"/>
</dbReference>
<dbReference type="EMBL" id="CP048409">
    <property type="protein sequence ID" value="QIA09915.1"/>
    <property type="molecule type" value="Genomic_DNA"/>
</dbReference>
<dbReference type="Proteomes" id="UP000474630">
    <property type="component" value="Chromosome"/>
</dbReference>
<dbReference type="GO" id="GO:0032049">
    <property type="term" value="P:cardiolipin biosynthetic process"/>
    <property type="evidence" value="ECO:0007669"/>
    <property type="project" value="UniProtKB-ARBA"/>
</dbReference>
<dbReference type="PROSITE" id="PS50035">
    <property type="entry name" value="PLD"/>
    <property type="match status" value="1"/>
</dbReference>
<evidence type="ECO:0000313" key="3">
    <source>
        <dbReference type="Proteomes" id="UP000474630"/>
    </source>
</evidence>
<keyword evidence="3" id="KW-1185">Reference proteome</keyword>